<dbReference type="InterPro" id="IPR052128">
    <property type="entry name" value="Oxidoreductase_NAD-binding"/>
</dbReference>
<dbReference type="RefSeq" id="XP_055870130.1">
    <property type="nucleotide sequence ID" value="XM_056014155.1"/>
</dbReference>
<name>A0A9W2Z5E0_BIOGL</name>
<dbReference type="AlphaFoldDB" id="A0A9W2Z5E0"/>
<dbReference type="InterPro" id="IPR017938">
    <property type="entry name" value="Riboflavin_synthase-like_b-brl"/>
</dbReference>
<dbReference type="InterPro" id="IPR039261">
    <property type="entry name" value="FNR_nucleotide-bd"/>
</dbReference>
<sequence>MNFIKLQTLSLSRKIICRKTLHINVLCSMLNHGSSQVHTTASINKQEIISEALVKEISKLSATVKLLKLEIKDDKFSFKAGQWVDMFIPGVPVVGGFSICSPPHLLQASRMLHLAIKYSNHPPAHWAHTQCKVGDSLHLRAGGKFVYDPDPVTPCSDLVLIAGGVGINPLFCILHHFLHVHNLQRDSNLKGTSKVVLLYSAQSPDELIFLNELLLLSENYDNVTIKFFSTKERVKEDHFITNGRIHYQVLESILKDTGLTKGQVYICGPLSFIETMQVYSKDAGFSKDCIFIERWW</sequence>
<dbReference type="PRINTS" id="PR00410">
    <property type="entry name" value="PHEHYDRXLASE"/>
</dbReference>
<feature type="domain" description="FAD-binding FR-type" evidence="4">
    <location>
        <begin position="47"/>
        <end position="150"/>
    </location>
</feature>
<dbReference type="GO" id="GO:0005739">
    <property type="term" value="C:mitochondrion"/>
    <property type="evidence" value="ECO:0007669"/>
    <property type="project" value="TreeGrafter"/>
</dbReference>
<gene>
    <name evidence="6" type="primary">LOC106065754</name>
</gene>
<evidence type="ECO:0000256" key="1">
    <source>
        <dbReference type="ARBA" id="ARBA00023002"/>
    </source>
</evidence>
<dbReference type="GeneID" id="106065754"/>
<dbReference type="CDD" id="cd00322">
    <property type="entry name" value="FNR_like"/>
    <property type="match status" value="1"/>
</dbReference>
<accession>A0A9W2Z5E0</accession>
<dbReference type="Pfam" id="PF00175">
    <property type="entry name" value="NAD_binding_1"/>
    <property type="match status" value="1"/>
</dbReference>
<dbReference type="InterPro" id="IPR017927">
    <property type="entry name" value="FAD-bd_FR_type"/>
</dbReference>
<protein>
    <recommendedName>
        <fullName evidence="3">Oxidoreductase NAD-binding domain-containing protein 1</fullName>
    </recommendedName>
</protein>
<reference evidence="6" key="1">
    <citation type="submission" date="2025-08" db="UniProtKB">
        <authorList>
            <consortium name="RefSeq"/>
        </authorList>
    </citation>
    <scope>IDENTIFICATION</scope>
</reference>
<dbReference type="Gene3D" id="2.40.30.10">
    <property type="entry name" value="Translation factors"/>
    <property type="match status" value="1"/>
</dbReference>
<dbReference type="PROSITE" id="PS51384">
    <property type="entry name" value="FAD_FR"/>
    <property type="match status" value="1"/>
</dbReference>
<dbReference type="PANTHER" id="PTHR46505:SF1">
    <property type="entry name" value="OXIDOREDUCTASE NAD-BINDING DOMAIN-CONTAINING PROTEIN 1"/>
    <property type="match status" value="1"/>
</dbReference>
<dbReference type="SUPFAM" id="SSF63380">
    <property type="entry name" value="Riboflavin synthase domain-like"/>
    <property type="match status" value="1"/>
</dbReference>
<evidence type="ECO:0000313" key="5">
    <source>
        <dbReference type="Proteomes" id="UP001165740"/>
    </source>
</evidence>
<dbReference type="OMA" id="WIDFFIP"/>
<dbReference type="PANTHER" id="PTHR46505">
    <property type="entry name" value="OXIDOREDUCTASE NAD-BINDING DOMAIN-CONTAINING PROTEIN 1"/>
    <property type="match status" value="1"/>
</dbReference>
<dbReference type="Proteomes" id="UP001165740">
    <property type="component" value="Chromosome 1"/>
</dbReference>
<evidence type="ECO:0000256" key="2">
    <source>
        <dbReference type="ARBA" id="ARBA00023027"/>
    </source>
</evidence>
<dbReference type="SUPFAM" id="SSF52343">
    <property type="entry name" value="Ferredoxin reductase-like, C-terminal NADP-linked domain"/>
    <property type="match status" value="1"/>
</dbReference>
<proteinExistence type="predicted"/>
<dbReference type="GO" id="GO:0016491">
    <property type="term" value="F:oxidoreductase activity"/>
    <property type="evidence" value="ECO:0007669"/>
    <property type="project" value="UniProtKB-KW"/>
</dbReference>
<organism evidence="5 6">
    <name type="scientific">Biomphalaria glabrata</name>
    <name type="common">Bloodfluke planorb</name>
    <name type="synonym">Freshwater snail</name>
    <dbReference type="NCBI Taxonomy" id="6526"/>
    <lineage>
        <taxon>Eukaryota</taxon>
        <taxon>Metazoa</taxon>
        <taxon>Spiralia</taxon>
        <taxon>Lophotrochozoa</taxon>
        <taxon>Mollusca</taxon>
        <taxon>Gastropoda</taxon>
        <taxon>Heterobranchia</taxon>
        <taxon>Euthyneura</taxon>
        <taxon>Panpulmonata</taxon>
        <taxon>Hygrophila</taxon>
        <taxon>Lymnaeoidea</taxon>
        <taxon>Planorbidae</taxon>
        <taxon>Biomphalaria</taxon>
    </lineage>
</organism>
<evidence type="ECO:0000256" key="3">
    <source>
        <dbReference type="ARBA" id="ARBA00040516"/>
    </source>
</evidence>
<dbReference type="Gene3D" id="3.40.50.80">
    <property type="entry name" value="Nucleotide-binding domain of ferredoxin-NADP reductase (FNR) module"/>
    <property type="match status" value="1"/>
</dbReference>
<dbReference type="OrthoDB" id="436496at2759"/>
<keyword evidence="5" id="KW-1185">Reference proteome</keyword>
<keyword evidence="1" id="KW-0560">Oxidoreductase</keyword>
<keyword evidence="2" id="KW-0520">NAD</keyword>
<evidence type="ECO:0000313" key="6">
    <source>
        <dbReference type="RefSeq" id="XP_055870130.1"/>
    </source>
</evidence>
<dbReference type="InterPro" id="IPR001433">
    <property type="entry name" value="OxRdtase_FAD/NAD-bd"/>
</dbReference>
<evidence type="ECO:0000259" key="4">
    <source>
        <dbReference type="PROSITE" id="PS51384"/>
    </source>
</evidence>